<dbReference type="EMBL" id="WMII01000006">
    <property type="protein sequence ID" value="MTH64122.1"/>
    <property type="molecule type" value="Genomic_DNA"/>
</dbReference>
<dbReference type="InterPro" id="IPR036237">
    <property type="entry name" value="Xyl_isomerase-like_sf"/>
</dbReference>
<feature type="domain" description="Xylose isomerase-like TIM barrel" evidence="1">
    <location>
        <begin position="35"/>
        <end position="278"/>
    </location>
</feature>
<dbReference type="Proteomes" id="UP000478740">
    <property type="component" value="Unassembled WGS sequence"/>
</dbReference>
<evidence type="ECO:0000313" key="3">
    <source>
        <dbReference type="Proteomes" id="UP000478740"/>
    </source>
</evidence>
<comment type="caution">
    <text evidence="2">The sequence shown here is derived from an EMBL/GenBank/DDBJ whole genome shotgun (WGS) entry which is preliminary data.</text>
</comment>
<dbReference type="InterPro" id="IPR013022">
    <property type="entry name" value="Xyl_isomerase-like_TIM-brl"/>
</dbReference>
<dbReference type="Pfam" id="PF01261">
    <property type="entry name" value="AP_endonuc_2"/>
    <property type="match status" value="1"/>
</dbReference>
<keyword evidence="3" id="KW-1185">Reference proteome</keyword>
<evidence type="ECO:0000259" key="1">
    <source>
        <dbReference type="Pfam" id="PF01261"/>
    </source>
</evidence>
<sequence length="282" mass="30585">MKIAIDGYCYHRYFGEVYPGLEQPPAQDMTLPGFIARAQALGVEGISVESFMLPPGTPDLAGLRQALDQAGLDRMWAWGHPKGLGSGLIPEALQDLNRHAGYAAAVGARVMRICAGGRGTRTLSWAEHKALLVPLLERAIDHAADLGVMLAIENHIDFSAPELVELVETLGPEHIGVCLDTANNLRTFDDPSEVIASLAPYARAVHLKDVTAFRGSPRNFGFWPSVATGSGLIDMPFALDCLDRAGFDGLLAIEFDYLHPRYPDEDAALGESIAWLRQQLGR</sequence>
<dbReference type="PANTHER" id="PTHR12110">
    <property type="entry name" value="HYDROXYPYRUVATE ISOMERASE"/>
    <property type="match status" value="1"/>
</dbReference>
<dbReference type="AlphaFoldDB" id="A0A6L6IXW6"/>
<protein>
    <submittedName>
        <fullName evidence="2">TIM barrel protein</fullName>
    </submittedName>
</protein>
<evidence type="ECO:0000313" key="2">
    <source>
        <dbReference type="EMBL" id="MTH64122.1"/>
    </source>
</evidence>
<dbReference type="RefSeq" id="WP_155043999.1">
    <property type="nucleotide sequence ID" value="NZ_WMIH01000006.1"/>
</dbReference>
<accession>A0A6L6IXW6</accession>
<dbReference type="SUPFAM" id="SSF51658">
    <property type="entry name" value="Xylose isomerase-like"/>
    <property type="match status" value="1"/>
</dbReference>
<dbReference type="Gene3D" id="3.20.20.150">
    <property type="entry name" value="Divalent-metal-dependent TIM barrel enzymes"/>
    <property type="match status" value="1"/>
</dbReference>
<proteinExistence type="predicted"/>
<organism evidence="2 3">
    <name type="scientific">Paracoccus shanxieyensis</name>
    <dbReference type="NCBI Taxonomy" id="2675752"/>
    <lineage>
        <taxon>Bacteria</taxon>
        <taxon>Pseudomonadati</taxon>
        <taxon>Pseudomonadota</taxon>
        <taxon>Alphaproteobacteria</taxon>
        <taxon>Rhodobacterales</taxon>
        <taxon>Paracoccaceae</taxon>
        <taxon>Paracoccus</taxon>
    </lineage>
</organism>
<name>A0A6L6IXW6_9RHOB</name>
<gene>
    <name evidence="2" type="ORF">GL284_07560</name>
</gene>
<dbReference type="InterPro" id="IPR050312">
    <property type="entry name" value="IolE/XylAMocC-like"/>
</dbReference>
<dbReference type="PANTHER" id="PTHR12110:SF53">
    <property type="entry name" value="BLR5974 PROTEIN"/>
    <property type="match status" value="1"/>
</dbReference>
<reference evidence="2 3" key="1">
    <citation type="submission" date="2019-11" db="EMBL/GenBank/DDBJ databases">
        <authorList>
            <person name="Dong K."/>
        </authorList>
    </citation>
    <scope>NUCLEOTIDE SEQUENCE [LARGE SCALE GENOMIC DNA]</scope>
    <source>
        <strain evidence="2 3">DK608</strain>
    </source>
</reference>